<dbReference type="Pfam" id="PF04967">
    <property type="entry name" value="HTH_10"/>
    <property type="match status" value="1"/>
</dbReference>
<keyword evidence="2" id="KW-0804">Transcription</keyword>
<reference evidence="4 5" key="1">
    <citation type="journal article" date="2019" name="Int. J. Syst. Evol. Microbiol.">
        <title>The Global Catalogue of Microorganisms (GCM) 10K type strain sequencing project: providing services to taxonomists for standard genome sequencing and annotation.</title>
        <authorList>
            <consortium name="The Broad Institute Genomics Platform"/>
            <consortium name="The Broad Institute Genome Sequencing Center for Infectious Disease"/>
            <person name="Wu L."/>
            <person name="Ma J."/>
        </authorList>
    </citation>
    <scope>NUCLEOTIDE SEQUENCE [LARGE SCALE GENOMIC DNA]</scope>
    <source>
        <strain evidence="4 5">CGMCC 1.15824</strain>
    </source>
</reference>
<proteinExistence type="predicted"/>
<protein>
    <submittedName>
        <fullName evidence="4">Helix-turn-helix domain-containing protein</fullName>
    </submittedName>
</protein>
<dbReference type="PANTHER" id="PTHR34236:SF1">
    <property type="entry name" value="DIMETHYL SULFOXIDE REDUCTASE TRANSCRIPTIONAL ACTIVATOR"/>
    <property type="match status" value="1"/>
</dbReference>
<dbReference type="Proteomes" id="UP001595925">
    <property type="component" value="Unassembled WGS sequence"/>
</dbReference>
<evidence type="ECO:0000313" key="5">
    <source>
        <dbReference type="Proteomes" id="UP001595925"/>
    </source>
</evidence>
<evidence type="ECO:0000313" key="4">
    <source>
        <dbReference type="EMBL" id="MFC4990566.1"/>
    </source>
</evidence>
<feature type="domain" description="HTH bat-type" evidence="3">
    <location>
        <begin position="167"/>
        <end position="219"/>
    </location>
</feature>
<name>A0ABD5QLS4_9EURY</name>
<dbReference type="EMBL" id="JBHSJG010000078">
    <property type="protein sequence ID" value="MFC4990566.1"/>
    <property type="molecule type" value="Genomic_DNA"/>
</dbReference>
<comment type="caution">
    <text evidence="4">The sequence shown here is derived from an EMBL/GenBank/DDBJ whole genome shotgun (WGS) entry which is preliminary data.</text>
</comment>
<evidence type="ECO:0000259" key="3">
    <source>
        <dbReference type="Pfam" id="PF04967"/>
    </source>
</evidence>
<dbReference type="RefSeq" id="WP_224830062.1">
    <property type="nucleotide sequence ID" value="NZ_JAIWHV010000036.1"/>
</dbReference>
<accession>A0ABD5QLS4</accession>
<evidence type="ECO:0000256" key="2">
    <source>
        <dbReference type="ARBA" id="ARBA00023163"/>
    </source>
</evidence>
<dbReference type="AlphaFoldDB" id="A0ABD5QLS4"/>
<keyword evidence="1" id="KW-0805">Transcription regulation</keyword>
<keyword evidence="5" id="KW-1185">Reference proteome</keyword>
<sequence>MIGLLLNHSPANPGDMVRVRLQVEIGVDDDNWLAGVSTDFPDAEFTILTSQPVDDGVLELIEVTTSDVDAIVRRFDDASEARSFDVLHSDDGLVLVQLEFPMPSTYEARRSKGILPRFPISIRDGWASGEQVTSQEQLSELTTELAAADIPYEILSLTQSYDSNGLLTERQREVITKAVERGYYDSPRGCTLVGLAETMDVNQSAVSGVLHRAESKIIKEFVS</sequence>
<dbReference type="InterPro" id="IPR007050">
    <property type="entry name" value="HTH_bacterioopsin"/>
</dbReference>
<evidence type="ECO:0000256" key="1">
    <source>
        <dbReference type="ARBA" id="ARBA00023015"/>
    </source>
</evidence>
<dbReference type="PANTHER" id="PTHR34236">
    <property type="entry name" value="DIMETHYL SULFOXIDE REDUCTASE TRANSCRIPTIONAL ACTIVATOR"/>
    <property type="match status" value="1"/>
</dbReference>
<organism evidence="4 5">
    <name type="scientific">Saliphagus infecundisoli</name>
    <dbReference type="NCBI Taxonomy" id="1849069"/>
    <lineage>
        <taxon>Archaea</taxon>
        <taxon>Methanobacteriati</taxon>
        <taxon>Methanobacteriota</taxon>
        <taxon>Stenosarchaea group</taxon>
        <taxon>Halobacteria</taxon>
        <taxon>Halobacteriales</taxon>
        <taxon>Natrialbaceae</taxon>
        <taxon>Saliphagus</taxon>
    </lineage>
</organism>
<gene>
    <name evidence="4" type="ORF">ACFPFO_23030</name>
</gene>